<name>A0A319D454_9EURO</name>
<organism evidence="1 2">
    <name type="scientific">Aspergillus ellipticus CBS 707.79</name>
    <dbReference type="NCBI Taxonomy" id="1448320"/>
    <lineage>
        <taxon>Eukaryota</taxon>
        <taxon>Fungi</taxon>
        <taxon>Dikarya</taxon>
        <taxon>Ascomycota</taxon>
        <taxon>Pezizomycotina</taxon>
        <taxon>Eurotiomycetes</taxon>
        <taxon>Eurotiomycetidae</taxon>
        <taxon>Eurotiales</taxon>
        <taxon>Aspergillaceae</taxon>
        <taxon>Aspergillus</taxon>
        <taxon>Aspergillus subgen. Circumdati</taxon>
    </lineage>
</organism>
<evidence type="ECO:0000313" key="1">
    <source>
        <dbReference type="EMBL" id="PYH92100.1"/>
    </source>
</evidence>
<dbReference type="PANTHER" id="PTHR21310:SF37">
    <property type="entry name" value="AMINOGLYCOSIDE PHOSPHOTRANSFERASE DOMAIN-CONTAINING PROTEIN"/>
    <property type="match status" value="1"/>
</dbReference>
<dbReference type="InterPro" id="IPR051678">
    <property type="entry name" value="AGP_Transferase"/>
</dbReference>
<dbReference type="InterPro" id="IPR011009">
    <property type="entry name" value="Kinase-like_dom_sf"/>
</dbReference>
<dbReference type="EMBL" id="KZ825925">
    <property type="protein sequence ID" value="PYH92100.1"/>
    <property type="molecule type" value="Genomic_DNA"/>
</dbReference>
<dbReference type="Proteomes" id="UP000247810">
    <property type="component" value="Unassembled WGS sequence"/>
</dbReference>
<dbReference type="OrthoDB" id="3645574at2759"/>
<gene>
    <name evidence="1" type="ORF">BO71DRAFT_411241</name>
</gene>
<proteinExistence type="predicted"/>
<dbReference type="SUPFAM" id="SSF56112">
    <property type="entry name" value="Protein kinase-like (PK-like)"/>
    <property type="match status" value="1"/>
</dbReference>
<sequence>MTEIATLPLLRGNSISLEEALGEDDNILHRLDYPQQQKDFWSHLSSHKGDIEAVVAFHLSVEHCQVADEANWLFGSYNVCIPVDVGGQPEKRVLVRIPLPFKIGEANNPGNVDEKLRSEVATYIWIHENCPTVPIPILYGFAFSDGQTFAKPSCVSLFTRVRWHIARTIRSWLGSPISCPYVGLQPFSALTTGYMIISFVENGRMLSDTWATHLLEDKSRRQTLFSDLSHIMVSLNRVRLPQIGSLTLNNDGFLSLTNRPLTLRLQTFENEGIPTIPRDSTYQSVEPYILDLLQCHDNRIYHQPNAIHDTNDGQEQFAALTMMRGLLHQFVSRQYRNGPFGLTLTDLHPSNIFVDEEWHITCLIDLEWACSFPVELQTPPYWLSGRPIDDIEHGEHLQTFEKIVTEFINAFEEQEVKLRGTTAFQAQVIKDCWERGGFWYFQAAHSPKGLLRVFNEHIQGRFCEEHCTQRVFDRTVSPYWCVGADDVIQKKINEEAEYKDRLRKRFDS</sequence>
<protein>
    <recommendedName>
        <fullName evidence="3">Aminoglycoside phosphotransferase domain-containing protein</fullName>
    </recommendedName>
</protein>
<evidence type="ECO:0000313" key="2">
    <source>
        <dbReference type="Proteomes" id="UP000247810"/>
    </source>
</evidence>
<reference evidence="1 2" key="1">
    <citation type="submission" date="2018-02" db="EMBL/GenBank/DDBJ databases">
        <title>The genomes of Aspergillus section Nigri reveals drivers in fungal speciation.</title>
        <authorList>
            <consortium name="DOE Joint Genome Institute"/>
            <person name="Vesth T.C."/>
            <person name="Nybo J."/>
            <person name="Theobald S."/>
            <person name="Brandl J."/>
            <person name="Frisvad J.C."/>
            <person name="Nielsen K.F."/>
            <person name="Lyhne E.K."/>
            <person name="Kogle M.E."/>
            <person name="Kuo A."/>
            <person name="Riley R."/>
            <person name="Clum A."/>
            <person name="Nolan M."/>
            <person name="Lipzen A."/>
            <person name="Salamov A."/>
            <person name="Henrissat B."/>
            <person name="Wiebenga A."/>
            <person name="De vries R.P."/>
            <person name="Grigoriev I.V."/>
            <person name="Mortensen U.H."/>
            <person name="Andersen M.R."/>
            <person name="Baker S.E."/>
        </authorList>
    </citation>
    <scope>NUCLEOTIDE SEQUENCE [LARGE SCALE GENOMIC DNA]</scope>
    <source>
        <strain evidence="1 2">CBS 707.79</strain>
    </source>
</reference>
<evidence type="ECO:0008006" key="3">
    <source>
        <dbReference type="Google" id="ProtNLM"/>
    </source>
</evidence>
<accession>A0A319D454</accession>
<dbReference type="AlphaFoldDB" id="A0A319D454"/>
<dbReference type="PANTHER" id="PTHR21310">
    <property type="entry name" value="AMINOGLYCOSIDE PHOSPHOTRANSFERASE-RELATED-RELATED"/>
    <property type="match status" value="1"/>
</dbReference>
<dbReference type="VEuPathDB" id="FungiDB:BO71DRAFT_411241"/>
<keyword evidence="2" id="KW-1185">Reference proteome</keyword>
<dbReference type="STRING" id="1448320.A0A319D454"/>